<dbReference type="EMBL" id="NHZQ01000067">
    <property type="protein sequence ID" value="PSK55336.1"/>
    <property type="molecule type" value="Genomic_DNA"/>
</dbReference>
<dbReference type="PANTHER" id="PTHR13748:SF62">
    <property type="entry name" value="COBW DOMAIN-CONTAINING PROTEIN"/>
    <property type="match status" value="1"/>
</dbReference>
<dbReference type="SUPFAM" id="SSF52540">
    <property type="entry name" value="P-loop containing nucleoside triphosphate hydrolases"/>
    <property type="match status" value="1"/>
</dbReference>
<dbReference type="InterPro" id="IPR003495">
    <property type="entry name" value="CobW/HypB/UreG_nucleotide-bd"/>
</dbReference>
<dbReference type="OrthoDB" id="259708at2759"/>
<protein>
    <submittedName>
        <fullName evidence="3">COBW domain-containing protein 1</fullName>
    </submittedName>
</protein>
<evidence type="ECO:0000256" key="1">
    <source>
        <dbReference type="SAM" id="MobiDB-lite"/>
    </source>
</evidence>
<dbReference type="Proteomes" id="UP000243723">
    <property type="component" value="Unassembled WGS sequence"/>
</dbReference>
<feature type="region of interest" description="Disordered" evidence="1">
    <location>
        <begin position="338"/>
        <end position="357"/>
    </location>
</feature>
<dbReference type="STRING" id="40998.A0A2P8A4D4"/>
<organism evidence="3 4">
    <name type="scientific">Elsinoe australis</name>
    <dbReference type="NCBI Taxonomy" id="40998"/>
    <lineage>
        <taxon>Eukaryota</taxon>
        <taxon>Fungi</taxon>
        <taxon>Dikarya</taxon>
        <taxon>Ascomycota</taxon>
        <taxon>Pezizomycotina</taxon>
        <taxon>Dothideomycetes</taxon>
        <taxon>Dothideomycetidae</taxon>
        <taxon>Myriangiales</taxon>
        <taxon>Elsinoaceae</taxon>
        <taxon>Elsinoe</taxon>
    </lineage>
</organism>
<evidence type="ECO:0000313" key="4">
    <source>
        <dbReference type="Proteomes" id="UP000243723"/>
    </source>
</evidence>
<gene>
    <name evidence="3" type="ORF">B9Z65_2725</name>
</gene>
<dbReference type="InterPro" id="IPR051316">
    <property type="entry name" value="Zinc-reg_GTPase_activator"/>
</dbReference>
<keyword evidence="4" id="KW-1185">Reference proteome</keyword>
<dbReference type="Gene3D" id="3.40.50.300">
    <property type="entry name" value="P-loop containing nucleotide triphosphate hydrolases"/>
    <property type="match status" value="1"/>
</dbReference>
<dbReference type="InterPro" id="IPR027417">
    <property type="entry name" value="P-loop_NTPase"/>
</dbReference>
<dbReference type="AlphaFoldDB" id="A0A2P8A4D4"/>
<feature type="domain" description="CobW/HypB/UreG nucleotide-binding" evidence="2">
    <location>
        <begin position="8"/>
        <end position="181"/>
    </location>
</feature>
<comment type="caution">
    <text evidence="3">The sequence shown here is derived from an EMBL/GenBank/DDBJ whole genome shotgun (WGS) entry which is preliminary data.</text>
</comment>
<dbReference type="Pfam" id="PF02492">
    <property type="entry name" value="cobW"/>
    <property type="match status" value="1"/>
</dbReference>
<accession>A0A2P8A4D4</accession>
<reference evidence="3 4" key="1">
    <citation type="submission" date="2017-05" db="EMBL/GenBank/DDBJ databases">
        <title>Draft genome sequence of Elsinoe australis.</title>
        <authorList>
            <person name="Cheng Q."/>
        </authorList>
    </citation>
    <scope>NUCLEOTIDE SEQUENCE [LARGE SCALE GENOMIC DNA]</scope>
    <source>
        <strain evidence="3 4">NL1</strain>
    </source>
</reference>
<proteinExistence type="predicted"/>
<name>A0A2P8A4D4_9PEZI</name>
<sequence>MAPKPPVPITILTGFVGTGKTTLLLNLLPQLRRLDPSYRLSMIKNEIGDLAVDSALAASAELSSSREMLGSCICCTNVGQLGSALAELLEDNPDRIIIETSGSAEPIKLVVEINRQAAGTGRYTLDGVVSVIDVMNWEGYSSASYTAKLQARQTDLIVLNKWEDAGEDKLDRVLDRLGDLDVETPHVKSDKGWINVELLFGLDGKMVKGLVKDEGHHHQNAEKHDHNEEMECLSVTLEGKGEDETDLKKLDDLLKKAPKDEVFRIKAIVHSKTPPIGFQGANGDDSEGLSRYILNWSFGRHTWTKDSSASTEGPLLRMSLFLARYESTKWTKRLESGQYVSTTGRPEQSGLSVTRVL</sequence>
<dbReference type="PANTHER" id="PTHR13748">
    <property type="entry name" value="COBW-RELATED"/>
    <property type="match status" value="1"/>
</dbReference>
<dbReference type="GO" id="GO:0005737">
    <property type="term" value="C:cytoplasm"/>
    <property type="evidence" value="ECO:0007669"/>
    <property type="project" value="TreeGrafter"/>
</dbReference>
<evidence type="ECO:0000259" key="2">
    <source>
        <dbReference type="Pfam" id="PF02492"/>
    </source>
</evidence>
<evidence type="ECO:0000313" key="3">
    <source>
        <dbReference type="EMBL" id="PSK55336.1"/>
    </source>
</evidence>